<dbReference type="GO" id="GO:0005829">
    <property type="term" value="C:cytosol"/>
    <property type="evidence" value="ECO:0007669"/>
    <property type="project" value="TreeGrafter"/>
</dbReference>
<proteinExistence type="predicted"/>
<evidence type="ECO:0000313" key="1">
    <source>
        <dbReference type="EMBL" id="KDA53626.1"/>
    </source>
</evidence>
<evidence type="ECO:0008006" key="3">
    <source>
        <dbReference type="Google" id="ProtNLM"/>
    </source>
</evidence>
<dbReference type="PANTHER" id="PTHR33221">
    <property type="entry name" value="WINGED HELIX-TURN-HELIX TRANSCRIPTIONAL REGULATOR, RRF2 FAMILY"/>
    <property type="match status" value="1"/>
</dbReference>
<organism evidence="1 2">
    <name type="scientific">Thermoanaerobaculum aquaticum</name>
    <dbReference type="NCBI Taxonomy" id="1312852"/>
    <lineage>
        <taxon>Bacteria</taxon>
        <taxon>Pseudomonadati</taxon>
        <taxon>Acidobacteriota</taxon>
        <taxon>Thermoanaerobaculia</taxon>
        <taxon>Thermoanaerobaculales</taxon>
        <taxon>Thermoanaerobaculaceae</taxon>
        <taxon>Thermoanaerobaculum</taxon>
    </lineage>
</organism>
<protein>
    <recommendedName>
        <fullName evidence="3">Rrf2 family transcriptional regulator</fullName>
    </recommendedName>
</protein>
<dbReference type="InterPro" id="IPR000944">
    <property type="entry name" value="Tscrpt_reg_Rrf2"/>
</dbReference>
<comment type="caution">
    <text evidence="1">The sequence shown here is derived from an EMBL/GenBank/DDBJ whole genome shotgun (WGS) entry which is preliminary data.</text>
</comment>
<reference evidence="1 2" key="1">
    <citation type="submission" date="2014-04" db="EMBL/GenBank/DDBJ databases">
        <title>The Genome Sequence of Thermoanaerobaculum aquaticum MP-01, The First Cultivated Group 23 Acidobacterium.</title>
        <authorList>
            <person name="Stamps B.W."/>
            <person name="Losey N.A."/>
            <person name="Lawson P.A."/>
            <person name="Stevenson B.S."/>
        </authorList>
    </citation>
    <scope>NUCLEOTIDE SEQUENCE [LARGE SCALE GENOMIC DNA]</scope>
    <source>
        <strain evidence="1 2">MP-01</strain>
    </source>
</reference>
<dbReference type="RefSeq" id="WP_038049486.1">
    <property type="nucleotide sequence ID" value="NZ_JMFG01000020.1"/>
</dbReference>
<dbReference type="InterPro" id="IPR011991">
    <property type="entry name" value="ArsR-like_HTH"/>
</dbReference>
<dbReference type="Gene3D" id="1.10.10.10">
    <property type="entry name" value="Winged helix-like DNA-binding domain superfamily/Winged helix DNA-binding domain"/>
    <property type="match status" value="1"/>
</dbReference>
<gene>
    <name evidence="1" type="ORF">EG19_05345</name>
</gene>
<evidence type="ECO:0000313" key="2">
    <source>
        <dbReference type="Proteomes" id="UP000027284"/>
    </source>
</evidence>
<dbReference type="STRING" id="1312852.EG19_05345"/>
<dbReference type="InterPro" id="IPR036388">
    <property type="entry name" value="WH-like_DNA-bd_sf"/>
</dbReference>
<dbReference type="OrthoDB" id="9808360at2"/>
<name>A0A062XZR7_9BACT</name>
<dbReference type="InterPro" id="IPR030489">
    <property type="entry name" value="TR_Rrf2-type_CS"/>
</dbReference>
<dbReference type="PROSITE" id="PS01332">
    <property type="entry name" value="HTH_RRF2_1"/>
    <property type="match status" value="1"/>
</dbReference>
<dbReference type="SUPFAM" id="SSF46785">
    <property type="entry name" value="Winged helix' DNA-binding domain"/>
    <property type="match status" value="1"/>
</dbReference>
<dbReference type="NCBIfam" id="TIGR00738">
    <property type="entry name" value="rrf2_super"/>
    <property type="match status" value="1"/>
</dbReference>
<dbReference type="Pfam" id="PF02082">
    <property type="entry name" value="Rrf2"/>
    <property type="match status" value="1"/>
</dbReference>
<dbReference type="Proteomes" id="UP000027284">
    <property type="component" value="Unassembled WGS sequence"/>
</dbReference>
<dbReference type="PANTHER" id="PTHR33221:SF15">
    <property type="entry name" value="HTH-TYPE TRANSCRIPTIONAL REGULATOR YWGB-RELATED"/>
    <property type="match status" value="1"/>
</dbReference>
<dbReference type="InterPro" id="IPR036390">
    <property type="entry name" value="WH_DNA-bd_sf"/>
</dbReference>
<dbReference type="EMBL" id="JMFG01000020">
    <property type="protein sequence ID" value="KDA53626.1"/>
    <property type="molecule type" value="Genomic_DNA"/>
</dbReference>
<dbReference type="PROSITE" id="PS51197">
    <property type="entry name" value="HTH_RRF2_2"/>
    <property type="match status" value="1"/>
</dbReference>
<keyword evidence="2" id="KW-1185">Reference proteome</keyword>
<dbReference type="AlphaFoldDB" id="A0A062XZR7"/>
<dbReference type="CDD" id="cd00090">
    <property type="entry name" value="HTH_ARSR"/>
    <property type="match status" value="1"/>
</dbReference>
<sequence>MRITTSEEYGLRLALQLATCYPQALTLGELAEREGIPQPLVAKVLAKLRRAGVVRAQRGRRGGYELTLEPAHVMLDRVLGALGEPLFHPEFCQDHGGELTACVHTQECSVRPLFFHLDRMFREFFARTSLADLLAEERALHRKFAERARPSLPVWGRTQQGERA</sequence>
<dbReference type="GO" id="GO:0003700">
    <property type="term" value="F:DNA-binding transcription factor activity"/>
    <property type="evidence" value="ECO:0007669"/>
    <property type="project" value="TreeGrafter"/>
</dbReference>
<accession>A0A062XZR7</accession>